<dbReference type="GO" id="GO:1990904">
    <property type="term" value="C:ribonucleoprotein complex"/>
    <property type="evidence" value="ECO:0007669"/>
    <property type="project" value="UniProtKB-UniRule"/>
</dbReference>
<dbReference type="InterPro" id="IPR036390">
    <property type="entry name" value="WH_DNA-bd_sf"/>
</dbReference>
<keyword evidence="3" id="KW-0539">Nucleus</keyword>
<dbReference type="SUPFAM" id="SSF46785">
    <property type="entry name" value="Winged helix' DNA-binding domain"/>
    <property type="match status" value="1"/>
</dbReference>
<sequence length="339" mass="39389">MANDLEQKIIKQIEYYFGDINLPRDKFLQEKIKEDEGWITLDVLLTFKRLSSLSTDQELIAKAVEKSENGLVMVSEDRKKLRRNPEKPSPELNEERRKEIMGRTAYAKGFPLDEEFNNIITFLDAYGPVESCSRRSTKDHKFKGSCFIIFKDVETCKKFVEAESIKYGETELIRKFQQVYFDDKKKEIQDRKNEKAASKVAAKSGTPLQFPKGAIIHFSGIEEGVKLLREDLKEKVKEVGKIEVKFVDFNQGDLEGYLRFAEENEAVEFFKTVDNDTLEIKDQKVKLRVLEGDEEEEYLKKTSDSILNMRKHKKQNSNNRKRKGNFGGGRRDAKVSKRD</sequence>
<dbReference type="GeneID" id="114330166"/>
<dbReference type="GO" id="GO:0045727">
    <property type="term" value="P:positive regulation of translation"/>
    <property type="evidence" value="ECO:0007669"/>
    <property type="project" value="TreeGrafter"/>
</dbReference>
<evidence type="ECO:0000313" key="9">
    <source>
        <dbReference type="Proteomes" id="UP001652700"/>
    </source>
</evidence>
<keyword evidence="2 4" id="KW-0694">RNA-binding</keyword>
<dbReference type="PROSITE" id="PS50961">
    <property type="entry name" value="HTH_LA"/>
    <property type="match status" value="1"/>
</dbReference>
<proteinExistence type="predicted"/>
<dbReference type="InterPro" id="IPR012677">
    <property type="entry name" value="Nucleotide-bd_a/b_plait_sf"/>
</dbReference>
<accession>A0A6P7FJU5</accession>
<dbReference type="GO" id="GO:0010494">
    <property type="term" value="C:cytoplasmic stress granule"/>
    <property type="evidence" value="ECO:0007669"/>
    <property type="project" value="TreeGrafter"/>
</dbReference>
<feature type="region of interest" description="Disordered" evidence="5">
    <location>
        <begin position="77"/>
        <end position="98"/>
    </location>
</feature>
<dbReference type="GO" id="GO:0003729">
    <property type="term" value="F:mRNA binding"/>
    <property type="evidence" value="ECO:0007669"/>
    <property type="project" value="TreeGrafter"/>
</dbReference>
<dbReference type="CDD" id="cd12291">
    <property type="entry name" value="RRM1_La"/>
    <property type="match status" value="1"/>
</dbReference>
<dbReference type="RefSeq" id="XP_028135287.1">
    <property type="nucleotide sequence ID" value="XM_028279486.1"/>
</dbReference>
<reference evidence="8" key="2">
    <citation type="submission" date="2025-05" db="UniProtKB">
        <authorList>
            <consortium name="EnsemblMetazoa"/>
        </authorList>
    </citation>
    <scope>IDENTIFICATION</scope>
</reference>
<organism evidence="11">
    <name type="scientific">Diabrotica virgifera virgifera</name>
    <name type="common">western corn rootworm</name>
    <dbReference type="NCBI Taxonomy" id="50390"/>
    <lineage>
        <taxon>Eukaryota</taxon>
        <taxon>Metazoa</taxon>
        <taxon>Ecdysozoa</taxon>
        <taxon>Arthropoda</taxon>
        <taxon>Hexapoda</taxon>
        <taxon>Insecta</taxon>
        <taxon>Pterygota</taxon>
        <taxon>Neoptera</taxon>
        <taxon>Endopterygota</taxon>
        <taxon>Coleoptera</taxon>
        <taxon>Polyphaga</taxon>
        <taxon>Cucujiformia</taxon>
        <taxon>Chrysomeloidea</taxon>
        <taxon>Chrysomelidae</taxon>
        <taxon>Galerucinae</taxon>
        <taxon>Diabroticina</taxon>
        <taxon>Diabroticites</taxon>
        <taxon>Diabrotica</taxon>
    </lineage>
</organism>
<dbReference type="Proteomes" id="UP001652700">
    <property type="component" value="Unplaced"/>
</dbReference>
<protein>
    <submittedName>
        <fullName evidence="10">La protein homolog isoform X1</fullName>
    </submittedName>
    <submittedName>
        <fullName evidence="11">La protein homolog isoform X2</fullName>
    </submittedName>
</protein>
<feature type="compositionally biased region" description="Basic residues" evidence="5">
    <location>
        <begin position="309"/>
        <end position="324"/>
    </location>
</feature>
<dbReference type="PRINTS" id="PR00302">
    <property type="entry name" value="LUPUSLA"/>
</dbReference>
<dbReference type="RefSeq" id="XP_028135286.1">
    <property type="nucleotide sequence ID" value="XM_028279485.1"/>
</dbReference>
<evidence type="ECO:0000313" key="11">
    <source>
        <dbReference type="RefSeq" id="XP_028135287.1"/>
    </source>
</evidence>
<dbReference type="SMART" id="SM00715">
    <property type="entry name" value="LA"/>
    <property type="match status" value="1"/>
</dbReference>
<dbReference type="AlphaFoldDB" id="A0A6P7FJU5"/>
<dbReference type="OrthoDB" id="439993at2759"/>
<dbReference type="Pfam" id="PF05383">
    <property type="entry name" value="La"/>
    <property type="match status" value="1"/>
</dbReference>
<evidence type="ECO:0000256" key="5">
    <source>
        <dbReference type="SAM" id="MobiDB-lite"/>
    </source>
</evidence>
<dbReference type="Gene3D" id="3.30.70.330">
    <property type="match status" value="2"/>
</dbReference>
<reference evidence="10 11" key="1">
    <citation type="submission" date="2025-04" db="UniProtKB">
        <authorList>
            <consortium name="RefSeq"/>
        </authorList>
    </citation>
    <scope>IDENTIFICATION</scope>
    <source>
        <tissue evidence="10 11">Whole insect</tissue>
    </source>
</reference>
<dbReference type="Pfam" id="PF08777">
    <property type="entry name" value="RRM_3"/>
    <property type="match status" value="1"/>
</dbReference>
<dbReference type="PANTHER" id="PTHR22792">
    <property type="entry name" value="LUPUS LA PROTEIN-RELATED"/>
    <property type="match status" value="1"/>
</dbReference>
<dbReference type="GO" id="GO:0008033">
    <property type="term" value="P:tRNA processing"/>
    <property type="evidence" value="ECO:0007669"/>
    <property type="project" value="TreeGrafter"/>
</dbReference>
<evidence type="ECO:0000313" key="8">
    <source>
        <dbReference type="EnsemblMetazoa" id="XP_028135287.1"/>
    </source>
</evidence>
<comment type="subcellular location">
    <subcellularLocation>
        <location evidence="1">Nucleus</location>
    </subcellularLocation>
</comment>
<dbReference type="InterPro" id="IPR045180">
    <property type="entry name" value="La_dom_prot"/>
</dbReference>
<dbReference type="Gene3D" id="1.10.10.10">
    <property type="entry name" value="Winged helix-like DNA-binding domain superfamily/Winged helix DNA-binding domain"/>
    <property type="match status" value="1"/>
</dbReference>
<dbReference type="GO" id="GO:0005634">
    <property type="term" value="C:nucleus"/>
    <property type="evidence" value="ECO:0007669"/>
    <property type="project" value="UniProtKB-SubCell"/>
</dbReference>
<evidence type="ECO:0000313" key="10">
    <source>
        <dbReference type="RefSeq" id="XP_028135286.1"/>
    </source>
</evidence>
<feature type="compositionally biased region" description="Basic and acidic residues" evidence="5">
    <location>
        <begin position="329"/>
        <end position="339"/>
    </location>
</feature>
<dbReference type="InterPro" id="IPR036388">
    <property type="entry name" value="WH-like_DNA-bd_sf"/>
</dbReference>
<dbReference type="SUPFAM" id="SSF54928">
    <property type="entry name" value="RNA-binding domain, RBD"/>
    <property type="match status" value="1"/>
</dbReference>
<evidence type="ECO:0000256" key="3">
    <source>
        <dbReference type="ARBA" id="ARBA00023242"/>
    </source>
</evidence>
<dbReference type="GO" id="GO:0005829">
    <property type="term" value="C:cytosol"/>
    <property type="evidence" value="ECO:0007669"/>
    <property type="project" value="TreeGrafter"/>
</dbReference>
<dbReference type="InterPro" id="IPR014886">
    <property type="entry name" value="La_xRRM"/>
</dbReference>
<dbReference type="KEGG" id="dvv:114330166"/>
<dbReference type="PANTHER" id="PTHR22792:SF166">
    <property type="entry name" value="LUPUS LA PROTEIN HOMOLOG"/>
    <property type="match status" value="1"/>
</dbReference>
<evidence type="ECO:0000256" key="1">
    <source>
        <dbReference type="ARBA" id="ARBA00004123"/>
    </source>
</evidence>
<feature type="region of interest" description="Disordered" evidence="5">
    <location>
        <begin position="301"/>
        <end position="339"/>
    </location>
</feature>
<gene>
    <name evidence="10 11" type="primary">LOC114330166</name>
</gene>
<evidence type="ECO:0000256" key="2">
    <source>
        <dbReference type="ARBA" id="ARBA00022884"/>
    </source>
</evidence>
<feature type="domain" description="HTH La-type RNA-binding" evidence="6">
    <location>
        <begin position="1"/>
        <end position="91"/>
    </location>
</feature>
<dbReference type="InterPro" id="IPR035979">
    <property type="entry name" value="RBD_domain_sf"/>
</dbReference>
<evidence type="ECO:0000256" key="4">
    <source>
        <dbReference type="PROSITE-ProRule" id="PRU00332"/>
    </source>
</evidence>
<evidence type="ECO:0000259" key="7">
    <source>
        <dbReference type="PROSITE" id="PS51939"/>
    </source>
</evidence>
<name>A0A6P7FJU5_DIAVI</name>
<dbReference type="InterPro" id="IPR002344">
    <property type="entry name" value="Lupus_La"/>
</dbReference>
<feature type="domain" description="XRRM" evidence="7">
    <location>
        <begin position="209"/>
        <end position="334"/>
    </location>
</feature>
<dbReference type="EnsemblMetazoa" id="XM_028279486.2">
    <property type="protein sequence ID" value="XP_028135287.1"/>
    <property type="gene ID" value="LOC114330166"/>
</dbReference>
<dbReference type="PROSITE" id="PS51939">
    <property type="entry name" value="XRRM"/>
    <property type="match status" value="1"/>
</dbReference>
<dbReference type="InterPro" id="IPR006630">
    <property type="entry name" value="La_HTH"/>
</dbReference>
<dbReference type="CDD" id="cd08028">
    <property type="entry name" value="LARP_3"/>
    <property type="match status" value="1"/>
</dbReference>
<keyword evidence="9" id="KW-1185">Reference proteome</keyword>
<evidence type="ECO:0000259" key="6">
    <source>
        <dbReference type="PROSITE" id="PS50961"/>
    </source>
</evidence>